<comment type="caution">
    <text evidence="2">The sequence shown here is derived from an EMBL/GenBank/DDBJ whole genome shotgun (WGS) entry which is preliminary data.</text>
</comment>
<feature type="coiled-coil region" evidence="1">
    <location>
        <begin position="415"/>
        <end position="449"/>
    </location>
</feature>
<keyword evidence="1" id="KW-0175">Coiled coil</keyword>
<gene>
    <name evidence="2" type="ORF">CYCCA115_LOCUS18540</name>
</gene>
<organism evidence="2 3">
    <name type="scientific">Cylindrotheca closterium</name>
    <dbReference type="NCBI Taxonomy" id="2856"/>
    <lineage>
        <taxon>Eukaryota</taxon>
        <taxon>Sar</taxon>
        <taxon>Stramenopiles</taxon>
        <taxon>Ochrophyta</taxon>
        <taxon>Bacillariophyta</taxon>
        <taxon>Bacillariophyceae</taxon>
        <taxon>Bacillariophycidae</taxon>
        <taxon>Bacillariales</taxon>
        <taxon>Bacillariaceae</taxon>
        <taxon>Cylindrotheca</taxon>
    </lineage>
</organism>
<dbReference type="AlphaFoldDB" id="A0AAD2JLQ9"/>
<name>A0AAD2JLQ9_9STRA</name>
<keyword evidence="3" id="KW-1185">Reference proteome</keyword>
<evidence type="ECO:0000256" key="1">
    <source>
        <dbReference type="SAM" id="Coils"/>
    </source>
</evidence>
<evidence type="ECO:0000313" key="3">
    <source>
        <dbReference type="Proteomes" id="UP001295423"/>
    </source>
</evidence>
<sequence length="873" mass="96759">MSAEFDNALNSLMGGLSRPKKDEDIKALESFMDSVVELCGDDESKWKSLVLALTYKRYHLKAPEAKISLKEALADKKSDTKTTVGNGERRIFYVAITHLFQKLLNDAEANDLVSWAIDCLIQIAPLAGGSRDVCSLIEAFVGAVMHSNESFLVKRQQCIDLFGKESLSLLVPSGVKLCMDGIQNDKAQVALNNLLQVAADTLDEDKSILLQARAKGDGDKDEKDTTLPSTLHMFVPHRDRGKPRNKKTATNAKTIPNRQLHNTVAELLIWSRTSLMSSNKAFAGSYNCLLESSSESISNDIKVRAKRALQCLHTIIRKERKQFNDFARKEGFMLSDLFPQDHGALKYQQIVRGKDGDINKLTKLATKGGATNVLTMITTRFASNPSKITHFESVQSLVQDWSNATKLCDDEQVAKKLKEIQLARLKATIRQLRQAYKRSEREIVLASLDSTVESHAAALLIAAALGKWEIDSDSDVPMPDTSAPVVPVGCNLHLPGGVVHTVDCFQEVCDLLMSIVSSDPLTFPSMTDDDGSATIKAVVNMVERYLKENQTLLAVSSNDLKLPPETIETIVKRNCSIHRHDVDDLQERLNREGAKNGDITISLSWDTHDDLDLHVFVPCGEEVSYANRVCDKGKANLDVDMNASGPYSNAPVENVFVGDLDKHEEAPHGKYRVVVQNYSYHAKGAKNTTEIPWQVVVDKNGVKEKFTGNCVGTSKESDVIACEFEYTGRTVPYEEKEQPAELAARTVNITTSVGRTLEALTQAIKAVGQQEHMDQVRQLVIEDEHGEQTVERLALSATYEVTNRDRNNMLIFHLPARFQAIVNKVFGGGDLSDNCAESIAKRMVEDKIPISELKRAGYPDDIVESVREKMKVV</sequence>
<dbReference type="Proteomes" id="UP001295423">
    <property type="component" value="Unassembled WGS sequence"/>
</dbReference>
<accession>A0AAD2JLQ9</accession>
<protein>
    <submittedName>
        <fullName evidence="2">Uncharacterized protein</fullName>
    </submittedName>
</protein>
<reference evidence="2" key="1">
    <citation type="submission" date="2023-08" db="EMBL/GenBank/DDBJ databases">
        <authorList>
            <person name="Audoor S."/>
            <person name="Bilcke G."/>
        </authorList>
    </citation>
    <scope>NUCLEOTIDE SEQUENCE</scope>
</reference>
<dbReference type="EMBL" id="CAKOGP040002047">
    <property type="protein sequence ID" value="CAJ1960124.1"/>
    <property type="molecule type" value="Genomic_DNA"/>
</dbReference>
<proteinExistence type="predicted"/>
<evidence type="ECO:0000313" key="2">
    <source>
        <dbReference type="EMBL" id="CAJ1960124.1"/>
    </source>
</evidence>